<dbReference type="EMBL" id="JRHA01000006">
    <property type="protein sequence ID" value="PQK15831.1"/>
    <property type="molecule type" value="Genomic_DNA"/>
</dbReference>
<keyword evidence="2" id="KW-0732">Signal</keyword>
<gene>
    <name evidence="3" type="ORF">BB8028_0006g01530</name>
</gene>
<name>A0A2S7YI30_BEABA</name>
<feature type="compositionally biased region" description="Acidic residues" evidence="1">
    <location>
        <begin position="69"/>
        <end position="78"/>
    </location>
</feature>
<feature type="region of interest" description="Disordered" evidence="1">
    <location>
        <begin position="69"/>
        <end position="143"/>
    </location>
</feature>
<proteinExistence type="predicted"/>
<dbReference type="Proteomes" id="UP000237441">
    <property type="component" value="Unassembled WGS sequence"/>
</dbReference>
<accession>A0A2S7YI30</accession>
<comment type="caution">
    <text evidence="3">The sequence shown here is derived from an EMBL/GenBank/DDBJ whole genome shotgun (WGS) entry which is preliminary data.</text>
</comment>
<reference evidence="3 4" key="1">
    <citation type="submission" date="2016-07" db="EMBL/GenBank/DDBJ databases">
        <title>Comparative genomics of the entomopathogenic fungus Beauveria bassiana.</title>
        <authorList>
            <person name="Valero Jimenez C.A."/>
            <person name="Zwaan B.J."/>
            <person name="Van Kan J.A."/>
            <person name="Takken W."/>
            <person name="Debets A.J."/>
            <person name="Schoustra S.E."/>
            <person name="Koenraadt C.J."/>
        </authorList>
    </citation>
    <scope>NUCLEOTIDE SEQUENCE [LARGE SCALE GENOMIC DNA]</scope>
    <source>
        <strain evidence="3 4">ARSEF 8028</strain>
    </source>
</reference>
<dbReference type="AlphaFoldDB" id="A0A2S7YI30"/>
<organism evidence="3 4">
    <name type="scientific">Beauveria bassiana</name>
    <name type="common">White muscardine disease fungus</name>
    <name type="synonym">Tritirachium shiotae</name>
    <dbReference type="NCBI Taxonomy" id="176275"/>
    <lineage>
        <taxon>Eukaryota</taxon>
        <taxon>Fungi</taxon>
        <taxon>Dikarya</taxon>
        <taxon>Ascomycota</taxon>
        <taxon>Pezizomycotina</taxon>
        <taxon>Sordariomycetes</taxon>
        <taxon>Hypocreomycetidae</taxon>
        <taxon>Hypocreales</taxon>
        <taxon>Cordycipitaceae</taxon>
        <taxon>Beauveria</taxon>
    </lineage>
</organism>
<evidence type="ECO:0000313" key="3">
    <source>
        <dbReference type="EMBL" id="PQK15831.1"/>
    </source>
</evidence>
<feature type="chain" id="PRO_5015435837" evidence="2">
    <location>
        <begin position="16"/>
        <end position="143"/>
    </location>
</feature>
<protein>
    <submittedName>
        <fullName evidence="3">Uncharacterized protein</fullName>
    </submittedName>
</protein>
<sequence length="143" mass="15410">MQILSLILFTSLATAAPATDKRACALTDYECMAATYGPIKPGDAASQPDKLIHKEADFDTNRNWGLVIDEEEDLEEEGDGSRPISFDPIKPKVPNARPAAPVEDEDEEGDGSRPISFEPIKPSRPNSRPPPPVEHGSEQAGSA</sequence>
<evidence type="ECO:0000256" key="2">
    <source>
        <dbReference type="SAM" id="SignalP"/>
    </source>
</evidence>
<dbReference type="OrthoDB" id="7092459at2759"/>
<evidence type="ECO:0000313" key="4">
    <source>
        <dbReference type="Proteomes" id="UP000237441"/>
    </source>
</evidence>
<evidence type="ECO:0000256" key="1">
    <source>
        <dbReference type="SAM" id="MobiDB-lite"/>
    </source>
</evidence>
<feature type="signal peptide" evidence="2">
    <location>
        <begin position="1"/>
        <end position="15"/>
    </location>
</feature>